<dbReference type="Pfam" id="PF01041">
    <property type="entry name" value="DegT_DnrJ_EryC1"/>
    <property type="match status" value="1"/>
</dbReference>
<reference evidence="4 5" key="1">
    <citation type="submission" date="2023-09" db="EMBL/GenBank/DDBJ databases">
        <title>Thalassobella suaedae gen. nov., sp. nov., a marine bacterium of the family Flavobacteriaceae isolated from a halophyte Suaeda japonica.</title>
        <authorList>
            <person name="Lee S.Y."/>
            <person name="Hwang C.Y."/>
        </authorList>
    </citation>
    <scope>NUCLEOTIDE SEQUENCE [LARGE SCALE GENOMIC DNA]</scope>
    <source>
        <strain evidence="4 5">HL-DH14</strain>
    </source>
</reference>
<comment type="similarity">
    <text evidence="2 3">Belongs to the DegT/DnrJ/EryC1 family.</text>
</comment>
<keyword evidence="1 3" id="KW-0663">Pyridoxal phosphate</keyword>
<dbReference type="InterPro" id="IPR015421">
    <property type="entry name" value="PyrdxlP-dep_Trfase_major"/>
</dbReference>
<organism evidence="4 5">
    <name type="scientific">Thalassobellus suaedae</name>
    <dbReference type="NCBI Taxonomy" id="3074124"/>
    <lineage>
        <taxon>Bacteria</taxon>
        <taxon>Pseudomonadati</taxon>
        <taxon>Bacteroidota</taxon>
        <taxon>Flavobacteriia</taxon>
        <taxon>Flavobacteriales</taxon>
        <taxon>Flavobacteriaceae</taxon>
        <taxon>Thalassobellus</taxon>
    </lineage>
</organism>
<dbReference type="PIRSF" id="PIRSF000390">
    <property type="entry name" value="PLP_StrS"/>
    <property type="match status" value="1"/>
</dbReference>
<evidence type="ECO:0000256" key="1">
    <source>
        <dbReference type="ARBA" id="ARBA00022898"/>
    </source>
</evidence>
<evidence type="ECO:0000256" key="3">
    <source>
        <dbReference type="RuleBase" id="RU004508"/>
    </source>
</evidence>
<evidence type="ECO:0000313" key="5">
    <source>
        <dbReference type="Proteomes" id="UP001302806"/>
    </source>
</evidence>
<dbReference type="SUPFAM" id="SSF53383">
    <property type="entry name" value="PLP-dependent transferases"/>
    <property type="match status" value="1"/>
</dbReference>
<protein>
    <submittedName>
        <fullName evidence="4">DegT/DnrJ/EryC1/StrS family aminotransferase</fullName>
        <ecNumber evidence="4">2.6.1.-</ecNumber>
    </submittedName>
</protein>
<keyword evidence="4" id="KW-0808">Transferase</keyword>
<dbReference type="GO" id="GO:0008483">
    <property type="term" value="F:transaminase activity"/>
    <property type="evidence" value="ECO:0007669"/>
    <property type="project" value="UniProtKB-KW"/>
</dbReference>
<sequence length="366" mass="41655">MIKFLDLKLINKRFENVLKNEFDNFLGAGQYILGSQVECFEKEFANYCDTHFCIGVSSGLDALQLIFEAYKVLGLLNEGDEVIVPANTYIASILAISNTKLVPILIEPNIDTFNLDINKIELAITKKTKAILGVHLYGQLYDVDGLERIAKQYNLFLIEDAAQAHGAIYKDGRKAGNVSNAAAFSFYPTKNLGALGDAGAVTTDNKELAETIYKLRNYGRTSSYENEIKGYNCRLDELQAAFLRIKLKHLDVDNHKRRAIAKYYIEHIKTKNIILPLNKDINQHVFHLFVIRSKKRDELKDYLYKNGVETLIHYPLATHKQLAYKELGDFKFSVTEQLHEEVLSLPLNPILKSKEIKKIVEVVNTY</sequence>
<dbReference type="InterPro" id="IPR000653">
    <property type="entry name" value="DegT/StrS_aminotransferase"/>
</dbReference>
<dbReference type="PANTHER" id="PTHR30244">
    <property type="entry name" value="TRANSAMINASE"/>
    <property type="match status" value="1"/>
</dbReference>
<dbReference type="InterPro" id="IPR015422">
    <property type="entry name" value="PyrdxlP-dep_Trfase_small"/>
</dbReference>
<dbReference type="InterPro" id="IPR015424">
    <property type="entry name" value="PyrdxlP-dep_Trfase"/>
</dbReference>
<name>A0ABY9XPB5_9FLAO</name>
<evidence type="ECO:0000256" key="2">
    <source>
        <dbReference type="ARBA" id="ARBA00037999"/>
    </source>
</evidence>
<keyword evidence="4" id="KW-0032">Aminotransferase</keyword>
<dbReference type="RefSeq" id="WP_415864605.1">
    <property type="nucleotide sequence ID" value="NZ_CP134537.1"/>
</dbReference>
<evidence type="ECO:0000313" key="4">
    <source>
        <dbReference type="EMBL" id="WNH07727.1"/>
    </source>
</evidence>
<dbReference type="EC" id="2.6.1.-" evidence="4"/>
<dbReference type="Proteomes" id="UP001302806">
    <property type="component" value="Chromosome"/>
</dbReference>
<dbReference type="Gene3D" id="3.90.1150.10">
    <property type="entry name" value="Aspartate Aminotransferase, domain 1"/>
    <property type="match status" value="1"/>
</dbReference>
<dbReference type="Gene3D" id="3.40.640.10">
    <property type="entry name" value="Type I PLP-dependent aspartate aminotransferase-like (Major domain)"/>
    <property type="match status" value="1"/>
</dbReference>
<accession>A0ABY9XPB5</accession>
<dbReference type="EMBL" id="CP134537">
    <property type="protein sequence ID" value="WNH07727.1"/>
    <property type="molecule type" value="Genomic_DNA"/>
</dbReference>
<gene>
    <name evidence="4" type="ORF">RHP51_10985</name>
</gene>
<proteinExistence type="inferred from homology"/>
<dbReference type="PANTHER" id="PTHR30244:SF36">
    <property type="entry name" value="3-OXO-GLUCOSE-6-PHOSPHATE:GLUTAMATE AMINOTRANSFERASE"/>
    <property type="match status" value="1"/>
</dbReference>
<dbReference type="CDD" id="cd00616">
    <property type="entry name" value="AHBA_syn"/>
    <property type="match status" value="1"/>
</dbReference>